<dbReference type="EMBL" id="DSYQ01000015">
    <property type="protein sequence ID" value="HGT71245.1"/>
    <property type="molecule type" value="Genomic_DNA"/>
</dbReference>
<proteinExistence type="inferred from homology"/>
<dbReference type="GO" id="GO:0003735">
    <property type="term" value="F:structural constituent of ribosome"/>
    <property type="evidence" value="ECO:0007669"/>
    <property type="project" value="InterPro"/>
</dbReference>
<evidence type="ECO:0000256" key="4">
    <source>
        <dbReference type="ARBA" id="ARBA00035206"/>
    </source>
</evidence>
<comment type="caution">
    <text evidence="8">The sequence shown here is derived from an EMBL/GenBank/DDBJ whole genome shotgun (WGS) entry which is preliminary data.</text>
</comment>
<dbReference type="CDD" id="cd06089">
    <property type="entry name" value="KOW_RPL26"/>
    <property type="match status" value="1"/>
</dbReference>
<dbReference type="InterPro" id="IPR008991">
    <property type="entry name" value="Translation_prot_SH3-like_sf"/>
</dbReference>
<gene>
    <name evidence="5" type="primary">rplX</name>
    <name evidence="8" type="ORF">ENT43_03230</name>
</gene>
<reference evidence="8" key="1">
    <citation type="journal article" date="2020" name="mSystems">
        <title>Genome- and Community-Level Interaction Insights into Carbon Utilization and Element Cycling Functions of Hydrothermarchaeota in Hydrothermal Sediment.</title>
        <authorList>
            <person name="Zhou Z."/>
            <person name="Liu Y."/>
            <person name="Xu W."/>
            <person name="Pan J."/>
            <person name="Luo Z.H."/>
            <person name="Li M."/>
        </authorList>
    </citation>
    <scope>NUCLEOTIDE SEQUENCE [LARGE SCALE GENOMIC DNA]</scope>
    <source>
        <strain evidence="8">SpSt-579</strain>
    </source>
</reference>
<dbReference type="GO" id="GO:0005840">
    <property type="term" value="C:ribosome"/>
    <property type="evidence" value="ECO:0007669"/>
    <property type="project" value="UniProtKB-KW"/>
</dbReference>
<dbReference type="AlphaFoldDB" id="A0A7C4RAS4"/>
<evidence type="ECO:0000256" key="6">
    <source>
        <dbReference type="RuleBase" id="RU003477"/>
    </source>
</evidence>
<dbReference type="Pfam" id="PF00467">
    <property type="entry name" value="KOW"/>
    <property type="match status" value="1"/>
</dbReference>
<dbReference type="InterPro" id="IPR005825">
    <property type="entry name" value="Ribosomal_uL24_CS"/>
</dbReference>
<evidence type="ECO:0000313" key="8">
    <source>
        <dbReference type="EMBL" id="HGT71245.1"/>
    </source>
</evidence>
<comment type="similarity">
    <text evidence="1 5 6">Belongs to the universal ribosomal protein uL24 family.</text>
</comment>
<evidence type="ECO:0000259" key="7">
    <source>
        <dbReference type="SMART" id="SM00739"/>
    </source>
</evidence>
<protein>
    <recommendedName>
        <fullName evidence="4 5">Large ribosomal subunit protein uL24</fullName>
    </recommendedName>
</protein>
<dbReference type="SUPFAM" id="SSF50104">
    <property type="entry name" value="Translation proteins SH3-like domain"/>
    <property type="match status" value="1"/>
</dbReference>
<dbReference type="Pfam" id="PF17136">
    <property type="entry name" value="ribosomal_L24"/>
    <property type="match status" value="1"/>
</dbReference>
<comment type="function">
    <text evidence="5">One of the proteins that surrounds the polypeptide exit tunnel on the outside of the subunit.</text>
</comment>
<accession>A0A7C4RAS4</accession>
<dbReference type="GO" id="GO:0019843">
    <property type="term" value="F:rRNA binding"/>
    <property type="evidence" value="ECO:0007669"/>
    <property type="project" value="UniProtKB-UniRule"/>
</dbReference>
<name>A0A7C4RAS4_UNCC3</name>
<keyword evidence="5" id="KW-0699">rRNA-binding</keyword>
<dbReference type="PROSITE" id="PS01108">
    <property type="entry name" value="RIBOSOMAL_L24"/>
    <property type="match status" value="1"/>
</dbReference>
<keyword evidence="3 5" id="KW-0687">Ribonucleoprotein</keyword>
<evidence type="ECO:0000256" key="2">
    <source>
        <dbReference type="ARBA" id="ARBA00022980"/>
    </source>
</evidence>
<keyword evidence="5" id="KW-0694">RNA-binding</keyword>
<dbReference type="InterPro" id="IPR014722">
    <property type="entry name" value="Rib_uL2_dom2"/>
</dbReference>
<evidence type="ECO:0000256" key="1">
    <source>
        <dbReference type="ARBA" id="ARBA00010618"/>
    </source>
</evidence>
<dbReference type="InterPro" id="IPR041988">
    <property type="entry name" value="Ribosomal_uL24_KOW"/>
</dbReference>
<sequence length="102" mass="11259">MNIKKGDNVFVLTGKDKNKKGKVEKVFPISGKALVSGINIVTKHQKARHGIKQVGRITKMMPIDISNLSLFCEKCGKHVKSGNKILDNGEKIRVCRKCGDIV</sequence>
<dbReference type="InterPro" id="IPR057264">
    <property type="entry name" value="Ribosomal_uL24_C"/>
</dbReference>
<dbReference type="GO" id="GO:1990904">
    <property type="term" value="C:ribonucleoprotein complex"/>
    <property type="evidence" value="ECO:0007669"/>
    <property type="project" value="UniProtKB-KW"/>
</dbReference>
<dbReference type="InterPro" id="IPR003256">
    <property type="entry name" value="Ribosomal_uL24"/>
</dbReference>
<comment type="subunit">
    <text evidence="5">Part of the 50S ribosomal subunit.</text>
</comment>
<dbReference type="SMART" id="SM00739">
    <property type="entry name" value="KOW"/>
    <property type="match status" value="1"/>
</dbReference>
<keyword evidence="2 5" id="KW-0689">Ribosomal protein</keyword>
<feature type="domain" description="KOW" evidence="7">
    <location>
        <begin position="2"/>
        <end position="29"/>
    </location>
</feature>
<dbReference type="HAMAP" id="MF_01326_B">
    <property type="entry name" value="Ribosomal_uL24_B"/>
    <property type="match status" value="1"/>
</dbReference>
<organism evidence="8">
    <name type="scientific">candidate division CPR3 bacterium</name>
    <dbReference type="NCBI Taxonomy" id="2268181"/>
    <lineage>
        <taxon>Bacteria</taxon>
        <taxon>Bacteria division CPR3</taxon>
    </lineage>
</organism>
<dbReference type="Gene3D" id="2.30.30.30">
    <property type="match status" value="1"/>
</dbReference>
<evidence type="ECO:0000256" key="3">
    <source>
        <dbReference type="ARBA" id="ARBA00023274"/>
    </source>
</evidence>
<dbReference type="InterPro" id="IPR005824">
    <property type="entry name" value="KOW"/>
</dbReference>
<dbReference type="NCBIfam" id="TIGR01079">
    <property type="entry name" value="rplX_bact"/>
    <property type="match status" value="1"/>
</dbReference>
<evidence type="ECO:0000256" key="5">
    <source>
        <dbReference type="HAMAP-Rule" id="MF_01326"/>
    </source>
</evidence>
<dbReference type="GO" id="GO:0006412">
    <property type="term" value="P:translation"/>
    <property type="evidence" value="ECO:0007669"/>
    <property type="project" value="UniProtKB-UniRule"/>
</dbReference>
<dbReference type="PANTHER" id="PTHR12903">
    <property type="entry name" value="MITOCHONDRIAL RIBOSOMAL PROTEIN L24"/>
    <property type="match status" value="1"/>
</dbReference>
<comment type="function">
    <text evidence="5">One of two assembly initiator proteins, it binds directly to the 5'-end of the 23S rRNA, where it nucleates assembly of the 50S subunit.</text>
</comment>